<dbReference type="EMBL" id="PEYU01000040">
    <property type="protein sequence ID" value="PIS22441.1"/>
    <property type="molecule type" value="Genomic_DNA"/>
</dbReference>
<name>A0A2H0XC54_UNCKA</name>
<sequence length="197" mass="21855">MEHLSIESKRAIVDIVRRQAVEDLAALAVKVLEYGEPQSAGLMLALLPEVRDAPAVRSALQALVTKYKEQPNALTNKDSMYQKYRLAGENVLVALPVSGLVMGKVIVKSCPSLTGSSDSIEMRTRSFDSWDPGEWIKTEIEREARDLEREIREDIGLASGSDDFVRYARLRNPPTLGLASNCSSGYRTGITKREYLP</sequence>
<reference evidence="2" key="1">
    <citation type="submission" date="2017-09" db="EMBL/GenBank/DDBJ databases">
        <title>Depth-based differentiation of microbial function through sediment-hosted aquifers and enrichment of novel symbionts in the deep terrestrial subsurface.</title>
        <authorList>
            <person name="Probst A.J."/>
            <person name="Ladd B."/>
            <person name="Jarett J.K."/>
            <person name="Geller-Mcgrath D.E."/>
            <person name="Sieber C.M.K."/>
            <person name="Emerson J.B."/>
            <person name="Anantharaman K."/>
            <person name="Thomas B.C."/>
            <person name="Malmstrom R."/>
            <person name="Stieglmeier M."/>
            <person name="Klingl A."/>
            <person name="Woyke T."/>
            <person name="Ryan C.M."/>
            <person name="Banfield J.F."/>
        </authorList>
    </citation>
    <scope>NUCLEOTIDE SEQUENCE [LARGE SCALE GENOMIC DNA]</scope>
</reference>
<protein>
    <submittedName>
        <fullName evidence="1">Uncharacterized protein</fullName>
    </submittedName>
</protein>
<evidence type="ECO:0000313" key="1">
    <source>
        <dbReference type="EMBL" id="PIS22441.1"/>
    </source>
</evidence>
<gene>
    <name evidence="1" type="ORF">COT50_02010</name>
</gene>
<dbReference type="Proteomes" id="UP000231252">
    <property type="component" value="Unassembled WGS sequence"/>
</dbReference>
<organism evidence="1 2">
    <name type="scientific">candidate division WWE3 bacterium CG08_land_8_20_14_0_20_41_10</name>
    <dbReference type="NCBI Taxonomy" id="1975085"/>
    <lineage>
        <taxon>Bacteria</taxon>
        <taxon>Katanobacteria</taxon>
    </lineage>
</organism>
<proteinExistence type="predicted"/>
<evidence type="ECO:0000313" key="2">
    <source>
        <dbReference type="Proteomes" id="UP000231252"/>
    </source>
</evidence>
<dbReference type="AlphaFoldDB" id="A0A2H0XC54"/>
<comment type="caution">
    <text evidence="1">The sequence shown here is derived from an EMBL/GenBank/DDBJ whole genome shotgun (WGS) entry which is preliminary data.</text>
</comment>
<accession>A0A2H0XC54</accession>